<proteinExistence type="predicted"/>
<dbReference type="Proteomes" id="UP001139293">
    <property type="component" value="Unassembled WGS sequence"/>
</dbReference>
<name>A0A9X1Z7Q6_9GAMM</name>
<dbReference type="EMBL" id="JAKILB010000001">
    <property type="protein sequence ID" value="MCL1137019.1"/>
    <property type="molecule type" value="Genomic_DNA"/>
</dbReference>
<sequence>MNKGSNGLSQRVATCFSAAADQYHSYDVLQQQTAKRLLAQMSPCKHLLDIGAGPGTSFTHLNGLEQVTSLDIAPGMLRILATNFPEYLAVCGDAQNLPFASASVNGIYSNVALQWCDDLELAISEANRVLTAGGEINLSIVAQDSLYQLRDLGFKINQFIAPSRLLACFDTDLWHIEVCETQAVNVYFSDLKAMLQSIKGVGAAIVKPAKATNLPQVTLRGRKDWQALQAKAELSRAPEGLPLTYNISFIKARKKR</sequence>
<dbReference type="GO" id="GO:0008757">
    <property type="term" value="F:S-adenosylmethionine-dependent methyltransferase activity"/>
    <property type="evidence" value="ECO:0007669"/>
    <property type="project" value="InterPro"/>
</dbReference>
<evidence type="ECO:0000256" key="2">
    <source>
        <dbReference type="ARBA" id="ARBA00022679"/>
    </source>
</evidence>
<keyword evidence="1 4" id="KW-0489">Methyltransferase</keyword>
<dbReference type="InterPro" id="IPR029063">
    <property type="entry name" value="SAM-dependent_MTases_sf"/>
</dbReference>
<dbReference type="Pfam" id="PF08241">
    <property type="entry name" value="Methyltransf_11"/>
    <property type="match status" value="1"/>
</dbReference>
<evidence type="ECO:0000313" key="5">
    <source>
        <dbReference type="Proteomes" id="UP001139293"/>
    </source>
</evidence>
<dbReference type="PANTHER" id="PTHR13090:SF1">
    <property type="entry name" value="ARGININE-HYDROXYLASE NDUFAF5, MITOCHONDRIAL"/>
    <property type="match status" value="1"/>
</dbReference>
<dbReference type="InterPro" id="IPR013216">
    <property type="entry name" value="Methyltransf_11"/>
</dbReference>
<accession>A0A9X1Z7Q6</accession>
<keyword evidence="5" id="KW-1185">Reference proteome</keyword>
<comment type="caution">
    <text evidence="4">The sequence shown here is derived from an EMBL/GenBank/DDBJ whole genome shotgun (WGS) entry which is preliminary data.</text>
</comment>
<dbReference type="InterPro" id="IPR050602">
    <property type="entry name" value="Malonyl-ACP_OMT"/>
</dbReference>
<dbReference type="PANTHER" id="PTHR13090">
    <property type="entry name" value="ARGININE-HYDROXYLASE NDUFAF5, MITOCHONDRIAL"/>
    <property type="match status" value="1"/>
</dbReference>
<evidence type="ECO:0000259" key="3">
    <source>
        <dbReference type="Pfam" id="PF08241"/>
    </source>
</evidence>
<evidence type="ECO:0000256" key="1">
    <source>
        <dbReference type="ARBA" id="ARBA00022603"/>
    </source>
</evidence>
<keyword evidence="2" id="KW-0808">Transferase</keyword>
<protein>
    <submittedName>
        <fullName evidence="4">Methyltransferase domain-containing protein</fullName>
    </submittedName>
</protein>
<evidence type="ECO:0000313" key="4">
    <source>
        <dbReference type="EMBL" id="MCL1137019.1"/>
    </source>
</evidence>
<organism evidence="4 5">
    <name type="scientific">Shewanella pneumatophori</name>
    <dbReference type="NCBI Taxonomy" id="314092"/>
    <lineage>
        <taxon>Bacteria</taxon>
        <taxon>Pseudomonadati</taxon>
        <taxon>Pseudomonadota</taxon>
        <taxon>Gammaproteobacteria</taxon>
        <taxon>Alteromonadales</taxon>
        <taxon>Shewanellaceae</taxon>
        <taxon>Shewanella</taxon>
    </lineage>
</organism>
<gene>
    <name evidence="4" type="ORF">L2740_00310</name>
</gene>
<feature type="domain" description="Methyltransferase type 11" evidence="3">
    <location>
        <begin position="48"/>
        <end position="136"/>
    </location>
</feature>
<dbReference type="GO" id="GO:0032259">
    <property type="term" value="P:methylation"/>
    <property type="evidence" value="ECO:0007669"/>
    <property type="project" value="UniProtKB-KW"/>
</dbReference>
<dbReference type="RefSeq" id="WP_248947956.1">
    <property type="nucleotide sequence ID" value="NZ_JAKILB010000001.1"/>
</dbReference>
<reference evidence="4" key="1">
    <citation type="submission" date="2022-01" db="EMBL/GenBank/DDBJ databases">
        <title>Whole genome-based taxonomy of the Shewanellaceae.</title>
        <authorList>
            <person name="Martin-Rodriguez A.J."/>
        </authorList>
    </citation>
    <scope>NUCLEOTIDE SEQUENCE</scope>
    <source>
        <strain evidence="4">KCTC 23973</strain>
    </source>
</reference>
<dbReference type="CDD" id="cd02440">
    <property type="entry name" value="AdoMet_MTases"/>
    <property type="match status" value="1"/>
</dbReference>
<dbReference type="SUPFAM" id="SSF53335">
    <property type="entry name" value="S-adenosyl-L-methionine-dependent methyltransferases"/>
    <property type="match status" value="1"/>
</dbReference>
<dbReference type="AlphaFoldDB" id="A0A9X1Z7Q6"/>
<dbReference type="Gene3D" id="3.40.50.150">
    <property type="entry name" value="Vaccinia Virus protein VP39"/>
    <property type="match status" value="1"/>
</dbReference>